<gene>
    <name evidence="1" type="ORF">BDA96_10G125600</name>
</gene>
<accession>A0A921Q198</accession>
<comment type="caution">
    <text evidence="1">The sequence shown here is derived from an EMBL/GenBank/DDBJ whole genome shotgun (WGS) entry which is preliminary data.</text>
</comment>
<evidence type="ECO:0000313" key="2">
    <source>
        <dbReference type="Proteomes" id="UP000807115"/>
    </source>
</evidence>
<dbReference type="EMBL" id="CM027689">
    <property type="protein sequence ID" value="KAG0513708.1"/>
    <property type="molecule type" value="Genomic_DNA"/>
</dbReference>
<proteinExistence type="predicted"/>
<sequence>MYQRLAGSGRDRTESRARAAQWRAGGGRRWWRWGPRSAGCASVRLNLEGDREAGLSFIGARAERPGWSSRKGGGGGWGRAEQRWEGKPAVKGFNRGEDRKPGRKKCGDRCVVLR</sequence>
<dbReference type="AlphaFoldDB" id="A0A921Q198"/>
<reference evidence="1" key="1">
    <citation type="journal article" date="2019" name="BMC Genomics">
        <title>A new reference genome for Sorghum bicolor reveals high levels of sequence similarity between sweet and grain genotypes: implications for the genetics of sugar metabolism.</title>
        <authorList>
            <person name="Cooper E.A."/>
            <person name="Brenton Z.W."/>
            <person name="Flinn B.S."/>
            <person name="Jenkins J."/>
            <person name="Shu S."/>
            <person name="Flowers D."/>
            <person name="Luo F."/>
            <person name="Wang Y."/>
            <person name="Xia P."/>
            <person name="Barry K."/>
            <person name="Daum C."/>
            <person name="Lipzen A."/>
            <person name="Yoshinaga Y."/>
            <person name="Schmutz J."/>
            <person name="Saski C."/>
            <person name="Vermerris W."/>
            <person name="Kresovich S."/>
        </authorList>
    </citation>
    <scope>NUCLEOTIDE SEQUENCE</scope>
</reference>
<reference evidence="1" key="2">
    <citation type="submission" date="2020-10" db="EMBL/GenBank/DDBJ databases">
        <authorList>
            <person name="Cooper E.A."/>
            <person name="Brenton Z.W."/>
            <person name="Flinn B.S."/>
            <person name="Jenkins J."/>
            <person name="Shu S."/>
            <person name="Flowers D."/>
            <person name="Luo F."/>
            <person name="Wang Y."/>
            <person name="Xia P."/>
            <person name="Barry K."/>
            <person name="Daum C."/>
            <person name="Lipzen A."/>
            <person name="Yoshinaga Y."/>
            <person name="Schmutz J."/>
            <person name="Saski C."/>
            <person name="Vermerris W."/>
            <person name="Kresovich S."/>
        </authorList>
    </citation>
    <scope>NUCLEOTIDE SEQUENCE</scope>
</reference>
<evidence type="ECO:0000313" key="1">
    <source>
        <dbReference type="EMBL" id="KAG0513708.1"/>
    </source>
</evidence>
<protein>
    <submittedName>
        <fullName evidence="1">Uncharacterized protein</fullName>
    </submittedName>
</protein>
<organism evidence="1 2">
    <name type="scientific">Sorghum bicolor</name>
    <name type="common">Sorghum</name>
    <name type="synonym">Sorghum vulgare</name>
    <dbReference type="NCBI Taxonomy" id="4558"/>
    <lineage>
        <taxon>Eukaryota</taxon>
        <taxon>Viridiplantae</taxon>
        <taxon>Streptophyta</taxon>
        <taxon>Embryophyta</taxon>
        <taxon>Tracheophyta</taxon>
        <taxon>Spermatophyta</taxon>
        <taxon>Magnoliopsida</taxon>
        <taxon>Liliopsida</taxon>
        <taxon>Poales</taxon>
        <taxon>Poaceae</taxon>
        <taxon>PACMAD clade</taxon>
        <taxon>Panicoideae</taxon>
        <taxon>Andropogonodae</taxon>
        <taxon>Andropogoneae</taxon>
        <taxon>Sorghinae</taxon>
        <taxon>Sorghum</taxon>
    </lineage>
</organism>
<name>A0A921Q198_SORBI</name>
<dbReference type="Proteomes" id="UP000807115">
    <property type="component" value="Chromosome 10"/>
</dbReference>